<organism evidence="1 2">
    <name type="scientific">Fraxinus pennsylvanica</name>
    <dbReference type="NCBI Taxonomy" id="56036"/>
    <lineage>
        <taxon>Eukaryota</taxon>
        <taxon>Viridiplantae</taxon>
        <taxon>Streptophyta</taxon>
        <taxon>Embryophyta</taxon>
        <taxon>Tracheophyta</taxon>
        <taxon>Spermatophyta</taxon>
        <taxon>Magnoliopsida</taxon>
        <taxon>eudicotyledons</taxon>
        <taxon>Gunneridae</taxon>
        <taxon>Pentapetalae</taxon>
        <taxon>asterids</taxon>
        <taxon>lamiids</taxon>
        <taxon>Lamiales</taxon>
        <taxon>Oleaceae</taxon>
        <taxon>Oleeae</taxon>
        <taxon>Fraxinus</taxon>
    </lineage>
</organism>
<dbReference type="GO" id="GO:2000694">
    <property type="term" value="P:regulation of phragmoplast microtubule organization"/>
    <property type="evidence" value="ECO:0007669"/>
    <property type="project" value="TreeGrafter"/>
</dbReference>
<dbReference type="GO" id="GO:0140496">
    <property type="term" value="F:gamma-tubulin complex binding"/>
    <property type="evidence" value="ECO:0007669"/>
    <property type="project" value="InterPro"/>
</dbReference>
<evidence type="ECO:0000313" key="2">
    <source>
        <dbReference type="Proteomes" id="UP000834106"/>
    </source>
</evidence>
<dbReference type="GO" id="GO:0032467">
    <property type="term" value="P:positive regulation of cytokinesis"/>
    <property type="evidence" value="ECO:0007669"/>
    <property type="project" value="TreeGrafter"/>
</dbReference>
<dbReference type="InterPro" id="IPR044621">
    <property type="entry name" value="NEDD1"/>
</dbReference>
<dbReference type="GO" id="GO:0005828">
    <property type="term" value="C:kinetochore microtubule"/>
    <property type="evidence" value="ECO:0007669"/>
    <property type="project" value="TreeGrafter"/>
</dbReference>
<keyword evidence="2" id="KW-1185">Reference proteome</keyword>
<dbReference type="GO" id="GO:0060236">
    <property type="term" value="P:regulation of mitotic spindle organization"/>
    <property type="evidence" value="ECO:0007669"/>
    <property type="project" value="TreeGrafter"/>
</dbReference>
<accession>A0AAD1ZV24</accession>
<sequence>MKTPVFELAVVDMRDEKLHQNLGLARDFLTNSFTFVSPSTQLLVLQCGHPVVYHQDRCCLRLQDVIPTRQGSAVFSRFSSYAKRRGVTPTFTDAAVGSPRKREQKGQIPTNAGTHLAARFAAGTSFTLQLFQRTLEETLASFQKSNHKDVRNLHIEF</sequence>
<gene>
    <name evidence="1" type="ORF">FPE_LOCUS22291</name>
</gene>
<dbReference type="PANTHER" id="PTHR45096">
    <property type="entry name" value="PROTEIN NEDD1"/>
    <property type="match status" value="1"/>
</dbReference>
<evidence type="ECO:0000313" key="1">
    <source>
        <dbReference type="EMBL" id="CAI9774861.1"/>
    </source>
</evidence>
<reference evidence="1" key="1">
    <citation type="submission" date="2023-05" db="EMBL/GenBank/DDBJ databases">
        <authorList>
            <person name="Huff M."/>
        </authorList>
    </citation>
    <scope>NUCLEOTIDE SEQUENCE</scope>
</reference>
<dbReference type="AlphaFoldDB" id="A0AAD1ZV24"/>
<dbReference type="GO" id="GO:0010968">
    <property type="term" value="P:regulation of microtubule nucleation"/>
    <property type="evidence" value="ECO:0007669"/>
    <property type="project" value="InterPro"/>
</dbReference>
<dbReference type="PANTHER" id="PTHR45096:SF1">
    <property type="entry name" value="PROTEIN NEDD1"/>
    <property type="match status" value="1"/>
</dbReference>
<dbReference type="GO" id="GO:0000919">
    <property type="term" value="P:cell plate assembly"/>
    <property type="evidence" value="ECO:0007669"/>
    <property type="project" value="TreeGrafter"/>
</dbReference>
<dbReference type="EMBL" id="OU503048">
    <property type="protein sequence ID" value="CAI9774861.1"/>
    <property type="molecule type" value="Genomic_DNA"/>
</dbReference>
<name>A0AAD1ZV24_9LAMI</name>
<protein>
    <submittedName>
        <fullName evidence="1">Uncharacterized protein</fullName>
    </submittedName>
</protein>
<proteinExistence type="predicted"/>
<dbReference type="Proteomes" id="UP000834106">
    <property type="component" value="Chromosome 13"/>
</dbReference>